<proteinExistence type="predicted"/>
<dbReference type="Pfam" id="PF01633">
    <property type="entry name" value="Choline_kinase"/>
    <property type="match status" value="1"/>
</dbReference>
<organism evidence="1 2">
    <name type="scientific">Clostridium gallinarum</name>
    <dbReference type="NCBI Taxonomy" id="2762246"/>
    <lineage>
        <taxon>Bacteria</taxon>
        <taxon>Bacillati</taxon>
        <taxon>Bacillota</taxon>
        <taxon>Clostridia</taxon>
        <taxon>Eubacteriales</taxon>
        <taxon>Clostridiaceae</taxon>
        <taxon>Clostridium</taxon>
    </lineage>
</organism>
<dbReference type="RefSeq" id="WP_191749924.1">
    <property type="nucleotide sequence ID" value="NZ_JACSQZ010000025.1"/>
</dbReference>
<dbReference type="InterPro" id="IPR014255">
    <property type="entry name" value="Spore_coat_CotS"/>
</dbReference>
<dbReference type="InterPro" id="IPR047175">
    <property type="entry name" value="CotS-like"/>
</dbReference>
<dbReference type="PANTHER" id="PTHR39179">
    <property type="entry name" value="SPORE COAT PROTEIN I"/>
    <property type="match status" value="1"/>
</dbReference>
<gene>
    <name evidence="1" type="ORF">H9660_08360</name>
</gene>
<dbReference type="Gene3D" id="3.30.200.20">
    <property type="entry name" value="Phosphorylase Kinase, domain 1"/>
    <property type="match status" value="1"/>
</dbReference>
<comment type="caution">
    <text evidence="1">The sequence shown here is derived from an EMBL/GenBank/DDBJ whole genome shotgun (WGS) entry which is preliminary data.</text>
</comment>
<dbReference type="InterPro" id="IPR011009">
    <property type="entry name" value="Kinase-like_dom_sf"/>
</dbReference>
<dbReference type="Proteomes" id="UP000640335">
    <property type="component" value="Unassembled WGS sequence"/>
</dbReference>
<dbReference type="SUPFAM" id="SSF56112">
    <property type="entry name" value="Protein kinase-like (PK-like)"/>
    <property type="match status" value="1"/>
</dbReference>
<keyword evidence="1" id="KW-0167">Capsid protein</keyword>
<dbReference type="EMBL" id="JACSQZ010000025">
    <property type="protein sequence ID" value="MBD7915161.1"/>
    <property type="molecule type" value="Genomic_DNA"/>
</dbReference>
<evidence type="ECO:0000313" key="2">
    <source>
        <dbReference type="Proteomes" id="UP000640335"/>
    </source>
</evidence>
<protein>
    <submittedName>
        <fullName evidence="1">CotS family spore coat protein</fullName>
    </submittedName>
</protein>
<accession>A0ABR8Q432</accession>
<dbReference type="Gene3D" id="3.90.1200.10">
    <property type="match status" value="1"/>
</dbReference>
<dbReference type="NCBIfam" id="TIGR02906">
    <property type="entry name" value="spore_CotS"/>
    <property type="match status" value="1"/>
</dbReference>
<evidence type="ECO:0000313" key="1">
    <source>
        <dbReference type="EMBL" id="MBD7915161.1"/>
    </source>
</evidence>
<sequence length="348" mass="41664">MNKFRYVDNDILCKYDLSEEFFSKLDFDIEDMIPLRKVFILITNEGKKILKLIDSSEERIEFINKALKYTSSKYEDLLSYYENKEGKIIYESIKNKYVILNMIEGREVTFSNPVEIEMCTKAMANMHIASRGIFNVLQADIVKGNLGEYLPYEFSKAKDDLVSIKEYVLRFRHKVEFDEIFLENVDNKIDEIQKSIELMAMCNYNTLLEDFNKRVLCHNDLAHHNFIVDGDKIKIIDFDYCKIDTRAVDISNFALKVIKSTYYDMDTFKIIIDNYNSIDKLSKDEIKLIYSILSFPRDFITIVRDYYYKQKKWEYEVFLNRLNDKVKNEVHRKEFINKFILDLNEYFY</sequence>
<keyword evidence="2" id="KW-1185">Reference proteome</keyword>
<reference evidence="1 2" key="1">
    <citation type="submission" date="2020-08" db="EMBL/GenBank/DDBJ databases">
        <title>A Genomic Blueprint of the Chicken Gut Microbiome.</title>
        <authorList>
            <person name="Gilroy R."/>
            <person name="Ravi A."/>
            <person name="Getino M."/>
            <person name="Pursley I."/>
            <person name="Horton D.L."/>
            <person name="Alikhan N.-F."/>
            <person name="Baker D."/>
            <person name="Gharbi K."/>
            <person name="Hall N."/>
            <person name="Watson M."/>
            <person name="Adriaenssens E.M."/>
            <person name="Foster-Nyarko E."/>
            <person name="Jarju S."/>
            <person name="Secka A."/>
            <person name="Antonio M."/>
            <person name="Oren A."/>
            <person name="Chaudhuri R."/>
            <person name="La Ragione R.M."/>
            <person name="Hildebrand F."/>
            <person name="Pallen M.J."/>
        </authorList>
    </citation>
    <scope>NUCLEOTIDE SEQUENCE [LARGE SCALE GENOMIC DNA]</scope>
    <source>
        <strain evidence="1 2">Sa3CUN1</strain>
    </source>
</reference>
<name>A0ABR8Q432_9CLOT</name>
<dbReference type="PANTHER" id="PTHR39179:SF1">
    <property type="entry name" value="SPORE COAT PROTEIN I"/>
    <property type="match status" value="1"/>
</dbReference>
<keyword evidence="1" id="KW-0946">Virion</keyword>